<dbReference type="Gene3D" id="1.10.760.10">
    <property type="entry name" value="Cytochrome c-like domain"/>
    <property type="match status" value="2"/>
</dbReference>
<evidence type="ECO:0000259" key="11">
    <source>
        <dbReference type="PROSITE" id="PS51007"/>
    </source>
</evidence>
<dbReference type="SUPFAM" id="SSF46626">
    <property type="entry name" value="Cytochrome c"/>
    <property type="match status" value="2"/>
</dbReference>
<name>A0ABU9Y623_9SPHN</name>
<dbReference type="InterPro" id="IPR009056">
    <property type="entry name" value="Cyt_c-like_dom"/>
</dbReference>
<dbReference type="InterPro" id="IPR051395">
    <property type="entry name" value="Cytochrome_c_Peroxidase/MauG"/>
</dbReference>
<dbReference type="EMBL" id="JBDIME010000015">
    <property type="protein sequence ID" value="MEN2791251.1"/>
    <property type="molecule type" value="Genomic_DNA"/>
</dbReference>
<keyword evidence="12" id="KW-0575">Peroxidase</keyword>
<evidence type="ECO:0000256" key="8">
    <source>
        <dbReference type="PROSITE-ProRule" id="PRU00433"/>
    </source>
</evidence>
<organism evidence="12 13">
    <name type="scientific">Sphingomonas oligophenolica</name>
    <dbReference type="NCBI Taxonomy" id="301154"/>
    <lineage>
        <taxon>Bacteria</taxon>
        <taxon>Pseudomonadati</taxon>
        <taxon>Pseudomonadota</taxon>
        <taxon>Alphaproteobacteria</taxon>
        <taxon>Sphingomonadales</taxon>
        <taxon>Sphingomonadaceae</taxon>
        <taxon>Sphingomonas</taxon>
    </lineage>
</organism>
<gene>
    <name evidence="12" type="ORF">ABC974_16570</name>
</gene>
<feature type="domain" description="Cytochrome c" evidence="11">
    <location>
        <begin position="78"/>
        <end position="186"/>
    </location>
</feature>
<dbReference type="InterPro" id="IPR036909">
    <property type="entry name" value="Cyt_c-like_dom_sf"/>
</dbReference>
<evidence type="ECO:0000256" key="1">
    <source>
        <dbReference type="ARBA" id="ARBA00004418"/>
    </source>
</evidence>
<feature type="signal peptide" evidence="10">
    <location>
        <begin position="1"/>
        <end position="22"/>
    </location>
</feature>
<evidence type="ECO:0000256" key="9">
    <source>
        <dbReference type="SAM" id="MobiDB-lite"/>
    </source>
</evidence>
<dbReference type="PANTHER" id="PTHR30600">
    <property type="entry name" value="CYTOCHROME C PEROXIDASE-RELATED"/>
    <property type="match status" value="1"/>
</dbReference>
<keyword evidence="5" id="KW-0574">Periplasm</keyword>
<feature type="region of interest" description="Disordered" evidence="9">
    <location>
        <begin position="352"/>
        <end position="372"/>
    </location>
</feature>
<evidence type="ECO:0000313" key="13">
    <source>
        <dbReference type="Proteomes" id="UP001419910"/>
    </source>
</evidence>
<evidence type="ECO:0000256" key="6">
    <source>
        <dbReference type="ARBA" id="ARBA00023002"/>
    </source>
</evidence>
<dbReference type="PROSITE" id="PS51007">
    <property type="entry name" value="CYTC"/>
    <property type="match status" value="2"/>
</dbReference>
<dbReference type="PANTHER" id="PTHR30600:SF7">
    <property type="entry name" value="CYTOCHROME C PEROXIDASE-RELATED"/>
    <property type="match status" value="1"/>
</dbReference>
<comment type="caution">
    <text evidence="12">The sequence shown here is derived from an EMBL/GenBank/DDBJ whole genome shotgun (WGS) entry which is preliminary data.</text>
</comment>
<accession>A0ABU9Y623</accession>
<evidence type="ECO:0000256" key="10">
    <source>
        <dbReference type="SAM" id="SignalP"/>
    </source>
</evidence>
<dbReference type="Proteomes" id="UP001419910">
    <property type="component" value="Unassembled WGS sequence"/>
</dbReference>
<evidence type="ECO:0000256" key="5">
    <source>
        <dbReference type="ARBA" id="ARBA00022764"/>
    </source>
</evidence>
<comment type="subcellular location">
    <subcellularLocation>
        <location evidence="1">Periplasm</location>
    </subcellularLocation>
</comment>
<reference evidence="12 13" key="1">
    <citation type="submission" date="2024-05" db="EMBL/GenBank/DDBJ databases">
        <authorList>
            <person name="Liu Q."/>
            <person name="Xin Y.-H."/>
        </authorList>
    </citation>
    <scope>NUCLEOTIDE SEQUENCE [LARGE SCALE GENOMIC DNA]</scope>
    <source>
        <strain evidence="12 13">CGMCC 1.10181</strain>
    </source>
</reference>
<feature type="domain" description="Cytochrome c" evidence="11">
    <location>
        <begin position="232"/>
        <end position="349"/>
    </location>
</feature>
<evidence type="ECO:0000256" key="2">
    <source>
        <dbReference type="ARBA" id="ARBA00022617"/>
    </source>
</evidence>
<dbReference type="PIRSF" id="PIRSF000294">
    <property type="entry name" value="Cytochrome-c_peroxidase"/>
    <property type="match status" value="1"/>
</dbReference>
<feature type="chain" id="PRO_5046081661" evidence="10">
    <location>
        <begin position="23"/>
        <end position="372"/>
    </location>
</feature>
<protein>
    <submittedName>
        <fullName evidence="12">Cytochrome-c peroxidase</fullName>
    </submittedName>
</protein>
<dbReference type="InterPro" id="IPR026259">
    <property type="entry name" value="MauG/Cytc_peroxidase"/>
</dbReference>
<dbReference type="InterPro" id="IPR004852">
    <property type="entry name" value="Di-haem_cyt_c_peroxidsae"/>
</dbReference>
<evidence type="ECO:0000256" key="4">
    <source>
        <dbReference type="ARBA" id="ARBA00022729"/>
    </source>
</evidence>
<sequence>MTRFRVGRSSFLVATSLGLLVAACNRSPDKAVTSNEAATSAEPALKPSSDPLLTQARALFKPIPINAPELPGNPATAAKVALGKMLYFDPRLSVTHSISCASCHNIGLGGADNSPTSAGFHGERGGRNSPTVFNAVFNFAQFWDGRAKDLEEQAGGPLVNPVEMASPKQHVAEQLAALPRYHDAFALAFPGDPNPVSLANAQKAIAVFEATLITPNAPFDRYLRGDTTALDANQKAGLSLFMDKGCTACHAGVNLGGSMYAKFGLVAAPDVKYRPVADKGRSVVTGKPADDYFFKVPTLRNIALTAPYFHTGSEQDLAKVVDVMAKVQLGQDLTKIETDQLVAFLNAQTGDQPRIEAPQLPASDARSPPPDK</sequence>
<dbReference type="Pfam" id="PF03150">
    <property type="entry name" value="CCP_MauG"/>
    <property type="match status" value="1"/>
</dbReference>
<keyword evidence="7 8" id="KW-0408">Iron</keyword>
<evidence type="ECO:0000313" key="12">
    <source>
        <dbReference type="EMBL" id="MEN2791251.1"/>
    </source>
</evidence>
<proteinExistence type="predicted"/>
<keyword evidence="4 10" id="KW-0732">Signal</keyword>
<dbReference type="RefSeq" id="WP_343887448.1">
    <property type="nucleotide sequence ID" value="NZ_BAAAEH010000003.1"/>
</dbReference>
<evidence type="ECO:0000256" key="3">
    <source>
        <dbReference type="ARBA" id="ARBA00022723"/>
    </source>
</evidence>
<evidence type="ECO:0000256" key="7">
    <source>
        <dbReference type="ARBA" id="ARBA00023004"/>
    </source>
</evidence>
<dbReference type="PROSITE" id="PS51257">
    <property type="entry name" value="PROKAR_LIPOPROTEIN"/>
    <property type="match status" value="1"/>
</dbReference>
<keyword evidence="6" id="KW-0560">Oxidoreductase</keyword>
<dbReference type="GO" id="GO:0004601">
    <property type="term" value="F:peroxidase activity"/>
    <property type="evidence" value="ECO:0007669"/>
    <property type="project" value="UniProtKB-KW"/>
</dbReference>
<keyword evidence="3 8" id="KW-0479">Metal-binding</keyword>
<keyword evidence="2 8" id="KW-0349">Heme</keyword>
<keyword evidence="13" id="KW-1185">Reference proteome</keyword>